<dbReference type="InterPro" id="IPR017853">
    <property type="entry name" value="GH"/>
</dbReference>
<dbReference type="Pfam" id="PF00704">
    <property type="entry name" value="Glyco_hydro_18"/>
    <property type="match status" value="1"/>
</dbReference>
<sequence length="336" mass="36806">MQPICAAYLLDSASLTLRDEDAKYLTHLYYSFGQIADGRLYVDHLENWDAVKAYRARHPHIRLMLAIGGWGADGFSQVSRTAVGRTRFVESVVDVVRTHGLDGIDLDWEYPTIATAGIEASPNDRENLVLLVRELRAALDALGMKTGKSYHLSLAVGASSETAKGIDARALNDLLDCVNIMTYDLRGEKKATHHANLYAAGYDASDVSADAAVRLMEQMGFSRDKLVIGGAAYGRIWTGARKLGGAATNSGNKAVSYDTVRTYIASGDYTYHWDETAQAPYLIGPDRFVSFDDPSSMRLKGAYARQNGLAGMMYWEYTQDSSGALLQAMSEGLRTD</sequence>
<evidence type="ECO:0000256" key="3">
    <source>
        <dbReference type="ARBA" id="ARBA00022801"/>
    </source>
</evidence>
<dbReference type="InterPro" id="IPR001223">
    <property type="entry name" value="Glyco_hydro18_cat"/>
</dbReference>
<dbReference type="AlphaFoldDB" id="A0A9D1CRH4"/>
<evidence type="ECO:0000259" key="8">
    <source>
        <dbReference type="PROSITE" id="PS51910"/>
    </source>
</evidence>
<dbReference type="GO" id="GO:0005576">
    <property type="term" value="C:extracellular region"/>
    <property type="evidence" value="ECO:0007669"/>
    <property type="project" value="TreeGrafter"/>
</dbReference>
<accession>A0A9D1CRH4</accession>
<name>A0A9D1CRH4_9FIRM</name>
<dbReference type="PROSITE" id="PS01095">
    <property type="entry name" value="GH18_1"/>
    <property type="match status" value="1"/>
</dbReference>
<evidence type="ECO:0000313" key="9">
    <source>
        <dbReference type="EMBL" id="HIQ72547.1"/>
    </source>
</evidence>
<dbReference type="GO" id="GO:0005975">
    <property type="term" value="P:carbohydrate metabolic process"/>
    <property type="evidence" value="ECO:0007669"/>
    <property type="project" value="InterPro"/>
</dbReference>
<dbReference type="Gene3D" id="3.20.20.80">
    <property type="entry name" value="Glycosidases"/>
    <property type="match status" value="1"/>
</dbReference>
<feature type="domain" description="GH18" evidence="8">
    <location>
        <begin position="3"/>
        <end position="336"/>
    </location>
</feature>
<dbReference type="GO" id="GO:0008061">
    <property type="term" value="F:chitin binding"/>
    <property type="evidence" value="ECO:0007669"/>
    <property type="project" value="InterPro"/>
</dbReference>
<dbReference type="PROSITE" id="PS51910">
    <property type="entry name" value="GH18_2"/>
    <property type="match status" value="1"/>
</dbReference>
<organism evidence="9 10">
    <name type="scientific">Candidatus Onthenecus intestinigallinarum</name>
    <dbReference type="NCBI Taxonomy" id="2840875"/>
    <lineage>
        <taxon>Bacteria</taxon>
        <taxon>Bacillati</taxon>
        <taxon>Bacillota</taxon>
        <taxon>Clostridia</taxon>
        <taxon>Eubacteriales</taxon>
        <taxon>Candidatus Onthenecus</taxon>
    </lineage>
</organism>
<dbReference type="Gene3D" id="3.10.50.10">
    <property type="match status" value="1"/>
</dbReference>
<dbReference type="InterPro" id="IPR029070">
    <property type="entry name" value="Chitinase_insertion_sf"/>
</dbReference>
<dbReference type="SUPFAM" id="SSF51445">
    <property type="entry name" value="(Trans)glycosidases"/>
    <property type="match status" value="1"/>
</dbReference>
<dbReference type="InterPro" id="IPR011583">
    <property type="entry name" value="Chitinase_II/V-like_cat"/>
</dbReference>
<evidence type="ECO:0000256" key="6">
    <source>
        <dbReference type="RuleBase" id="RU000489"/>
    </source>
</evidence>
<dbReference type="SUPFAM" id="SSF54556">
    <property type="entry name" value="Chitinase insertion domain"/>
    <property type="match status" value="1"/>
</dbReference>
<keyword evidence="4" id="KW-0146">Chitin degradation</keyword>
<dbReference type="EMBL" id="DVFJ01000036">
    <property type="protein sequence ID" value="HIQ72547.1"/>
    <property type="molecule type" value="Genomic_DNA"/>
</dbReference>
<evidence type="ECO:0000256" key="4">
    <source>
        <dbReference type="ARBA" id="ARBA00023024"/>
    </source>
</evidence>
<dbReference type="EC" id="3.2.1.14" evidence="2"/>
<comment type="similarity">
    <text evidence="7">Belongs to the glycosyl hydrolase 18 family.</text>
</comment>
<gene>
    <name evidence="9" type="ORF">IAB73_10125</name>
</gene>
<dbReference type="CDD" id="cd06548">
    <property type="entry name" value="GH18_chitinase"/>
    <property type="match status" value="1"/>
</dbReference>
<evidence type="ECO:0000256" key="2">
    <source>
        <dbReference type="ARBA" id="ARBA00012729"/>
    </source>
</evidence>
<dbReference type="InterPro" id="IPR001579">
    <property type="entry name" value="Glyco_hydro_18_chit_AS"/>
</dbReference>
<reference evidence="9" key="1">
    <citation type="submission" date="2020-10" db="EMBL/GenBank/DDBJ databases">
        <authorList>
            <person name="Gilroy R."/>
        </authorList>
    </citation>
    <scope>NUCLEOTIDE SEQUENCE</scope>
    <source>
        <strain evidence="9">ChiSxjej2B14-6234</strain>
    </source>
</reference>
<keyword evidence="4" id="KW-0624">Polysaccharide degradation</keyword>
<dbReference type="InterPro" id="IPR050314">
    <property type="entry name" value="Glycosyl_Hydrlase_18"/>
</dbReference>
<evidence type="ECO:0000256" key="5">
    <source>
        <dbReference type="ARBA" id="ARBA00023295"/>
    </source>
</evidence>
<comment type="catalytic activity">
    <reaction evidence="1">
        <text>Random endo-hydrolysis of N-acetyl-beta-D-glucosaminide (1-&gt;4)-beta-linkages in chitin and chitodextrins.</text>
        <dbReference type="EC" id="3.2.1.14"/>
    </reaction>
</comment>
<keyword evidence="4" id="KW-0119">Carbohydrate metabolism</keyword>
<reference evidence="9" key="2">
    <citation type="journal article" date="2021" name="PeerJ">
        <title>Extensive microbial diversity within the chicken gut microbiome revealed by metagenomics and culture.</title>
        <authorList>
            <person name="Gilroy R."/>
            <person name="Ravi A."/>
            <person name="Getino M."/>
            <person name="Pursley I."/>
            <person name="Horton D.L."/>
            <person name="Alikhan N.F."/>
            <person name="Baker D."/>
            <person name="Gharbi K."/>
            <person name="Hall N."/>
            <person name="Watson M."/>
            <person name="Adriaenssens E.M."/>
            <person name="Foster-Nyarko E."/>
            <person name="Jarju S."/>
            <person name="Secka A."/>
            <person name="Antonio M."/>
            <person name="Oren A."/>
            <person name="Chaudhuri R.R."/>
            <person name="La Ragione R."/>
            <person name="Hildebrand F."/>
            <person name="Pallen M.J."/>
        </authorList>
    </citation>
    <scope>NUCLEOTIDE SEQUENCE</scope>
    <source>
        <strain evidence="9">ChiSxjej2B14-6234</strain>
    </source>
</reference>
<comment type="caution">
    <text evidence="9">The sequence shown here is derived from an EMBL/GenBank/DDBJ whole genome shotgun (WGS) entry which is preliminary data.</text>
</comment>
<dbReference type="GO" id="GO:0008843">
    <property type="term" value="F:endochitinase activity"/>
    <property type="evidence" value="ECO:0007669"/>
    <property type="project" value="UniProtKB-EC"/>
</dbReference>
<dbReference type="GO" id="GO:0006032">
    <property type="term" value="P:chitin catabolic process"/>
    <property type="evidence" value="ECO:0007669"/>
    <property type="project" value="UniProtKB-KW"/>
</dbReference>
<evidence type="ECO:0000256" key="1">
    <source>
        <dbReference type="ARBA" id="ARBA00000822"/>
    </source>
</evidence>
<keyword evidence="5 6" id="KW-0326">Glycosidase</keyword>
<keyword evidence="3 6" id="KW-0378">Hydrolase</keyword>
<dbReference type="PANTHER" id="PTHR11177:SF317">
    <property type="entry name" value="CHITINASE 12-RELATED"/>
    <property type="match status" value="1"/>
</dbReference>
<dbReference type="Proteomes" id="UP000886887">
    <property type="component" value="Unassembled WGS sequence"/>
</dbReference>
<evidence type="ECO:0000313" key="10">
    <source>
        <dbReference type="Proteomes" id="UP000886887"/>
    </source>
</evidence>
<protein>
    <recommendedName>
        <fullName evidence="2">chitinase</fullName>
        <ecNumber evidence="2">3.2.1.14</ecNumber>
    </recommendedName>
</protein>
<proteinExistence type="inferred from homology"/>
<dbReference type="SMART" id="SM00636">
    <property type="entry name" value="Glyco_18"/>
    <property type="match status" value="1"/>
</dbReference>
<dbReference type="PANTHER" id="PTHR11177">
    <property type="entry name" value="CHITINASE"/>
    <property type="match status" value="1"/>
</dbReference>
<evidence type="ECO:0000256" key="7">
    <source>
        <dbReference type="RuleBase" id="RU004453"/>
    </source>
</evidence>